<dbReference type="PANTHER" id="PTHR11923:SF55">
    <property type="entry name" value="SCAVENGER RECEPTOR (CD36 FAMILY) RELATED"/>
    <property type="match status" value="1"/>
</dbReference>
<dbReference type="Pfam" id="PF01130">
    <property type="entry name" value="CD36"/>
    <property type="match status" value="1"/>
</dbReference>
<evidence type="ECO:0000256" key="2">
    <source>
        <dbReference type="ARBA" id="ARBA00010532"/>
    </source>
</evidence>
<dbReference type="InterPro" id="IPR002159">
    <property type="entry name" value="CD36_fam"/>
</dbReference>
<evidence type="ECO:0000313" key="7">
    <source>
        <dbReference type="EMBL" id="VDM82779.1"/>
    </source>
</evidence>
<comment type="subcellular location">
    <subcellularLocation>
        <location evidence="1">Membrane</location>
    </subcellularLocation>
</comment>
<keyword evidence="8" id="KW-1185">Reference proteome</keyword>
<protein>
    <submittedName>
        <fullName evidence="7">Uncharacterized protein</fullName>
    </submittedName>
</protein>
<dbReference type="GO" id="GO:0005044">
    <property type="term" value="F:scavenger receptor activity"/>
    <property type="evidence" value="ECO:0007669"/>
    <property type="project" value="TreeGrafter"/>
</dbReference>
<evidence type="ECO:0000313" key="8">
    <source>
        <dbReference type="Proteomes" id="UP000270094"/>
    </source>
</evidence>
<dbReference type="OrthoDB" id="18585at2759"/>
<name>A0A3P7JS23_STRVU</name>
<evidence type="ECO:0000256" key="3">
    <source>
        <dbReference type="ARBA" id="ARBA00022692"/>
    </source>
</evidence>
<evidence type="ECO:0000256" key="4">
    <source>
        <dbReference type="ARBA" id="ARBA00022989"/>
    </source>
</evidence>
<keyword evidence="6" id="KW-0325">Glycoprotein</keyword>
<evidence type="ECO:0000256" key="1">
    <source>
        <dbReference type="ARBA" id="ARBA00004370"/>
    </source>
</evidence>
<evidence type="ECO:0000256" key="6">
    <source>
        <dbReference type="ARBA" id="ARBA00023180"/>
    </source>
</evidence>
<accession>A0A3P7JS23</accession>
<dbReference type="PANTHER" id="PTHR11923">
    <property type="entry name" value="SCAVENGER RECEPTOR CLASS B TYPE-1 SR-B1"/>
    <property type="match status" value="1"/>
</dbReference>
<sequence>MGRGREEGRLPEQCKDPFVVDCSLQQNLCHDCCNKSYVGGTYLVPPGIFPLVCYPGRLQPTPFSVMYSPPHFVYSPPEMINSVVGLHPDNETHRPMVYHHEPYSGSVIEVFYRLQVSMPTMPVKGVV</sequence>
<dbReference type="EMBL" id="UYYB01119356">
    <property type="protein sequence ID" value="VDM82779.1"/>
    <property type="molecule type" value="Genomic_DNA"/>
</dbReference>
<proteinExistence type="inferred from homology"/>
<comment type="similarity">
    <text evidence="2">Belongs to the CD36 family.</text>
</comment>
<organism evidence="7 8">
    <name type="scientific">Strongylus vulgaris</name>
    <name type="common">Blood worm</name>
    <dbReference type="NCBI Taxonomy" id="40348"/>
    <lineage>
        <taxon>Eukaryota</taxon>
        <taxon>Metazoa</taxon>
        <taxon>Ecdysozoa</taxon>
        <taxon>Nematoda</taxon>
        <taxon>Chromadorea</taxon>
        <taxon>Rhabditida</taxon>
        <taxon>Rhabditina</taxon>
        <taxon>Rhabditomorpha</taxon>
        <taxon>Strongyloidea</taxon>
        <taxon>Strongylidae</taxon>
        <taxon>Strongylus</taxon>
    </lineage>
</organism>
<gene>
    <name evidence="7" type="ORF">SVUK_LOCUS17777</name>
</gene>
<dbReference type="Proteomes" id="UP000270094">
    <property type="component" value="Unassembled WGS sequence"/>
</dbReference>
<dbReference type="GO" id="GO:0005737">
    <property type="term" value="C:cytoplasm"/>
    <property type="evidence" value="ECO:0007669"/>
    <property type="project" value="TreeGrafter"/>
</dbReference>
<keyword evidence="5" id="KW-0472">Membrane</keyword>
<evidence type="ECO:0000256" key="5">
    <source>
        <dbReference type="ARBA" id="ARBA00023136"/>
    </source>
</evidence>
<keyword evidence="3" id="KW-0812">Transmembrane</keyword>
<dbReference type="GO" id="GO:0016020">
    <property type="term" value="C:membrane"/>
    <property type="evidence" value="ECO:0007669"/>
    <property type="project" value="UniProtKB-SubCell"/>
</dbReference>
<reference evidence="7 8" key="1">
    <citation type="submission" date="2018-11" db="EMBL/GenBank/DDBJ databases">
        <authorList>
            <consortium name="Pathogen Informatics"/>
        </authorList>
    </citation>
    <scope>NUCLEOTIDE SEQUENCE [LARGE SCALE GENOMIC DNA]</scope>
</reference>
<keyword evidence="4" id="KW-1133">Transmembrane helix</keyword>
<dbReference type="AlphaFoldDB" id="A0A3P7JS23"/>